<dbReference type="Proteomes" id="UP000054248">
    <property type="component" value="Unassembled WGS sequence"/>
</dbReference>
<feature type="transmembrane region" description="Helical" evidence="8">
    <location>
        <begin position="108"/>
        <end position="130"/>
    </location>
</feature>
<keyword evidence="10" id="KW-1185">Reference proteome</keyword>
<reference evidence="9 10" key="1">
    <citation type="submission" date="2014-04" db="EMBL/GenBank/DDBJ databases">
        <authorList>
            <consortium name="DOE Joint Genome Institute"/>
            <person name="Kuo A."/>
            <person name="Girlanda M."/>
            <person name="Perotto S."/>
            <person name="Kohler A."/>
            <person name="Nagy L.G."/>
            <person name="Floudas D."/>
            <person name="Copeland A."/>
            <person name="Barry K.W."/>
            <person name="Cichocki N."/>
            <person name="Veneault-Fourrey C."/>
            <person name="LaButti K."/>
            <person name="Lindquist E.A."/>
            <person name="Lipzen A."/>
            <person name="Lundell T."/>
            <person name="Morin E."/>
            <person name="Murat C."/>
            <person name="Sun H."/>
            <person name="Tunlid A."/>
            <person name="Henrissat B."/>
            <person name="Grigoriev I.V."/>
            <person name="Hibbett D.S."/>
            <person name="Martin F."/>
            <person name="Nordberg H.P."/>
            <person name="Cantor M.N."/>
            <person name="Hua S.X."/>
        </authorList>
    </citation>
    <scope>NUCLEOTIDE SEQUENCE [LARGE SCALE GENOMIC DNA]</scope>
    <source>
        <strain evidence="9 10">MUT 4182</strain>
    </source>
</reference>
<keyword evidence="3" id="KW-0813">Transport</keyword>
<dbReference type="InterPro" id="IPR052599">
    <property type="entry name" value="SLC43A_AATransporter"/>
</dbReference>
<dbReference type="HOGENOM" id="CLU_1086628_0_0_1"/>
<feature type="compositionally biased region" description="Basic and acidic residues" evidence="7">
    <location>
        <begin position="172"/>
        <end position="182"/>
    </location>
</feature>
<organism evidence="9 10">
    <name type="scientific">Tulasnella calospora MUT 4182</name>
    <dbReference type="NCBI Taxonomy" id="1051891"/>
    <lineage>
        <taxon>Eukaryota</taxon>
        <taxon>Fungi</taxon>
        <taxon>Dikarya</taxon>
        <taxon>Basidiomycota</taxon>
        <taxon>Agaricomycotina</taxon>
        <taxon>Agaricomycetes</taxon>
        <taxon>Cantharellales</taxon>
        <taxon>Tulasnellaceae</taxon>
        <taxon>Tulasnella</taxon>
    </lineage>
</organism>
<protein>
    <submittedName>
        <fullName evidence="9">Uncharacterized protein</fullName>
    </submittedName>
</protein>
<sequence length="256" mass="27537">MGSLCVGLRRLPSLRSDLRLNYMFTLSTVITNAVALPVGALLDRIGPKYASLIGAATFALGNVLFPLDYRSAWIDTYFIGYICLAIGGPLIFLSSFHLSNTFPTQAGLILSCVTGAFDASSIPYLVYDIVYDKAGPISLKAFFWSYAIVPALLVIFQLTLAPSQSYQRDDFGEHAADRHHQEPSSGSSVSGSEEDGLISPTVAGSLQDESMARGLETHLASSSGKPDGIKGGDRDRIVGVMFDRPAGDQIASAWFW</sequence>
<feature type="region of interest" description="Disordered" evidence="7">
    <location>
        <begin position="172"/>
        <end position="195"/>
    </location>
</feature>
<dbReference type="SUPFAM" id="SSF103473">
    <property type="entry name" value="MFS general substrate transporter"/>
    <property type="match status" value="1"/>
</dbReference>
<evidence type="ECO:0000256" key="7">
    <source>
        <dbReference type="SAM" id="MobiDB-lite"/>
    </source>
</evidence>
<keyword evidence="6 8" id="KW-0472">Membrane</keyword>
<evidence type="ECO:0000256" key="8">
    <source>
        <dbReference type="SAM" id="Phobius"/>
    </source>
</evidence>
<feature type="transmembrane region" description="Helical" evidence="8">
    <location>
        <begin position="142"/>
        <end position="161"/>
    </location>
</feature>
<proteinExistence type="inferred from homology"/>
<accession>A0A0C3QSK1</accession>
<keyword evidence="5 8" id="KW-1133">Transmembrane helix</keyword>
<evidence type="ECO:0000256" key="3">
    <source>
        <dbReference type="ARBA" id="ARBA00022448"/>
    </source>
</evidence>
<dbReference type="STRING" id="1051891.A0A0C3QSK1"/>
<feature type="transmembrane region" description="Helical" evidence="8">
    <location>
        <begin position="49"/>
        <end position="65"/>
    </location>
</feature>
<evidence type="ECO:0000256" key="2">
    <source>
        <dbReference type="ARBA" id="ARBA00006595"/>
    </source>
</evidence>
<dbReference type="OrthoDB" id="330047at2759"/>
<dbReference type="InterPro" id="IPR036259">
    <property type="entry name" value="MFS_trans_sf"/>
</dbReference>
<keyword evidence="4 8" id="KW-0812">Transmembrane</keyword>
<comment type="similarity">
    <text evidence="2">Belongs to the SLC43A transporter (TC 2.A.1.44) family.</text>
</comment>
<dbReference type="PANTHER" id="PTHR20772">
    <property type="entry name" value="PROTEIN FMP42"/>
    <property type="match status" value="1"/>
</dbReference>
<name>A0A0C3QSK1_9AGAM</name>
<gene>
    <name evidence="9" type="ORF">M407DRAFT_5244</name>
</gene>
<feature type="transmembrane region" description="Helical" evidence="8">
    <location>
        <begin position="20"/>
        <end position="42"/>
    </location>
</feature>
<reference evidence="10" key="2">
    <citation type="submission" date="2015-01" db="EMBL/GenBank/DDBJ databases">
        <title>Evolutionary Origins and Diversification of the Mycorrhizal Mutualists.</title>
        <authorList>
            <consortium name="DOE Joint Genome Institute"/>
            <consortium name="Mycorrhizal Genomics Consortium"/>
            <person name="Kohler A."/>
            <person name="Kuo A."/>
            <person name="Nagy L.G."/>
            <person name="Floudas D."/>
            <person name="Copeland A."/>
            <person name="Barry K.W."/>
            <person name="Cichocki N."/>
            <person name="Veneault-Fourrey C."/>
            <person name="LaButti K."/>
            <person name="Lindquist E.A."/>
            <person name="Lipzen A."/>
            <person name="Lundell T."/>
            <person name="Morin E."/>
            <person name="Murat C."/>
            <person name="Riley R."/>
            <person name="Ohm R."/>
            <person name="Sun H."/>
            <person name="Tunlid A."/>
            <person name="Henrissat B."/>
            <person name="Grigoriev I.V."/>
            <person name="Hibbett D.S."/>
            <person name="Martin F."/>
        </authorList>
    </citation>
    <scope>NUCLEOTIDE SEQUENCE [LARGE SCALE GENOMIC DNA]</scope>
    <source>
        <strain evidence="10">MUT 4182</strain>
    </source>
</reference>
<evidence type="ECO:0000313" key="10">
    <source>
        <dbReference type="Proteomes" id="UP000054248"/>
    </source>
</evidence>
<evidence type="ECO:0000313" key="9">
    <source>
        <dbReference type="EMBL" id="KIO30994.1"/>
    </source>
</evidence>
<dbReference type="PANTHER" id="PTHR20772:SF2">
    <property type="entry name" value="PROTEIN FMP42"/>
    <property type="match status" value="1"/>
</dbReference>
<evidence type="ECO:0000256" key="6">
    <source>
        <dbReference type="ARBA" id="ARBA00023136"/>
    </source>
</evidence>
<comment type="subcellular location">
    <subcellularLocation>
        <location evidence="1">Membrane</location>
        <topology evidence="1">Multi-pass membrane protein</topology>
    </subcellularLocation>
</comment>
<dbReference type="AlphaFoldDB" id="A0A0C3QSK1"/>
<evidence type="ECO:0000256" key="1">
    <source>
        <dbReference type="ARBA" id="ARBA00004141"/>
    </source>
</evidence>
<evidence type="ECO:0000256" key="5">
    <source>
        <dbReference type="ARBA" id="ARBA00022989"/>
    </source>
</evidence>
<dbReference type="GO" id="GO:0000329">
    <property type="term" value="C:fungal-type vacuole membrane"/>
    <property type="evidence" value="ECO:0007669"/>
    <property type="project" value="TreeGrafter"/>
</dbReference>
<dbReference type="EMBL" id="KN822966">
    <property type="protein sequence ID" value="KIO30994.1"/>
    <property type="molecule type" value="Genomic_DNA"/>
</dbReference>
<evidence type="ECO:0000256" key="4">
    <source>
        <dbReference type="ARBA" id="ARBA00022692"/>
    </source>
</evidence>
<dbReference type="Gene3D" id="1.20.1250.20">
    <property type="entry name" value="MFS general substrate transporter like domains"/>
    <property type="match status" value="1"/>
</dbReference>
<feature type="transmembrane region" description="Helical" evidence="8">
    <location>
        <begin position="77"/>
        <end position="96"/>
    </location>
</feature>